<dbReference type="GO" id="GO:0030915">
    <property type="term" value="C:Smc5-Smc6 complex"/>
    <property type="evidence" value="ECO:0007669"/>
    <property type="project" value="UniProtKB-UniRule"/>
</dbReference>
<evidence type="ECO:0000256" key="3">
    <source>
        <dbReference type="RuleBase" id="RU368018"/>
    </source>
</evidence>
<comment type="subunit">
    <text evidence="3">Component of the Smc5-Smc6 complex.</text>
</comment>
<dbReference type="InterPro" id="IPR002219">
    <property type="entry name" value="PKC_DAG/PE"/>
</dbReference>
<feature type="domain" description="Phorbol-ester/DAG-type" evidence="5">
    <location>
        <begin position="159"/>
        <end position="214"/>
    </location>
</feature>
<evidence type="ECO:0000256" key="2">
    <source>
        <dbReference type="ARBA" id="ARBA00022833"/>
    </source>
</evidence>
<feature type="compositionally biased region" description="Basic residues" evidence="4">
    <location>
        <begin position="274"/>
        <end position="283"/>
    </location>
</feature>
<gene>
    <name evidence="6" type="ORF">PIBRA_LOCUS2042</name>
</gene>
<dbReference type="SUPFAM" id="SSF57889">
    <property type="entry name" value="Cysteine-rich domain"/>
    <property type="match status" value="1"/>
</dbReference>
<keyword evidence="3" id="KW-0863">Zinc-finger</keyword>
<keyword evidence="1 3" id="KW-0479">Metal-binding</keyword>
<dbReference type="Pfam" id="PF07574">
    <property type="entry name" value="SMC_Nse1"/>
    <property type="match status" value="1"/>
</dbReference>
<keyword evidence="3" id="KW-0808">Transferase</keyword>
<dbReference type="InterPro" id="IPR036388">
    <property type="entry name" value="WH-like_DNA-bd_sf"/>
</dbReference>
<evidence type="ECO:0000256" key="1">
    <source>
        <dbReference type="ARBA" id="ARBA00022723"/>
    </source>
</evidence>
<dbReference type="EMBL" id="CALOZG010000002">
    <property type="protein sequence ID" value="CAH3984712.1"/>
    <property type="molecule type" value="Genomic_DNA"/>
</dbReference>
<dbReference type="PROSITE" id="PS50081">
    <property type="entry name" value="ZF_DAG_PE_2"/>
    <property type="match status" value="1"/>
</dbReference>
<dbReference type="InterPro" id="IPR046349">
    <property type="entry name" value="C1-like_sf"/>
</dbReference>
<dbReference type="Proteomes" id="UP001152562">
    <property type="component" value="Unassembled WGS sequence"/>
</dbReference>
<dbReference type="GO" id="GO:0061630">
    <property type="term" value="F:ubiquitin protein ligase activity"/>
    <property type="evidence" value="ECO:0007669"/>
    <property type="project" value="UniProtKB-EC"/>
</dbReference>
<keyword evidence="3" id="KW-0227">DNA damage</keyword>
<dbReference type="GO" id="GO:0000724">
    <property type="term" value="P:double-strand break repair via homologous recombination"/>
    <property type="evidence" value="ECO:0007669"/>
    <property type="project" value="TreeGrafter"/>
</dbReference>
<dbReference type="Gene3D" id="3.90.1150.220">
    <property type="match status" value="1"/>
</dbReference>
<dbReference type="GO" id="GO:0008270">
    <property type="term" value="F:zinc ion binding"/>
    <property type="evidence" value="ECO:0007669"/>
    <property type="project" value="UniProtKB-KW"/>
</dbReference>
<keyword evidence="7" id="KW-1185">Reference proteome</keyword>
<keyword evidence="3" id="KW-0833">Ubl conjugation pathway</keyword>
<feature type="compositionally biased region" description="Basic and acidic residues" evidence="4">
    <location>
        <begin position="246"/>
        <end position="255"/>
    </location>
</feature>
<comment type="similarity">
    <text evidence="3">Belongs to the NSE1 family.</text>
</comment>
<dbReference type="PANTHER" id="PTHR20973">
    <property type="entry name" value="NON-SMC ELEMENT 1-RELATED"/>
    <property type="match status" value="1"/>
</dbReference>
<accession>A0A9P0T753</accession>
<proteinExistence type="inferred from homology"/>
<evidence type="ECO:0000256" key="4">
    <source>
        <dbReference type="SAM" id="MobiDB-lite"/>
    </source>
</evidence>
<dbReference type="PANTHER" id="PTHR20973:SF0">
    <property type="entry name" value="NON-STRUCTURAL MAINTENANCE OF CHROMOSOMES ELEMENT 1 HOMOLOG"/>
    <property type="match status" value="1"/>
</dbReference>
<comment type="caution">
    <text evidence="6">The sequence shown here is derived from an EMBL/GenBank/DDBJ whole genome shotgun (WGS) entry which is preliminary data.</text>
</comment>
<dbReference type="InterPro" id="IPR011513">
    <property type="entry name" value="Nse1"/>
</dbReference>
<name>A0A9P0T753_PIEBR</name>
<protein>
    <recommendedName>
        <fullName evidence="3">Non-structural maintenance of chromosomes element 1 homolog</fullName>
        <ecNumber evidence="3">2.3.2.27</ecNumber>
    </recommendedName>
</protein>
<keyword evidence="3" id="KW-0233">DNA recombination</keyword>
<keyword evidence="3" id="KW-0539">Nucleus</keyword>
<evidence type="ECO:0000313" key="6">
    <source>
        <dbReference type="EMBL" id="CAH3984712.1"/>
    </source>
</evidence>
<dbReference type="EC" id="2.3.2.27" evidence="3"/>
<organism evidence="6 7">
    <name type="scientific">Pieris brassicae</name>
    <name type="common">White butterfly</name>
    <name type="synonym">Large white butterfly</name>
    <dbReference type="NCBI Taxonomy" id="7116"/>
    <lineage>
        <taxon>Eukaryota</taxon>
        <taxon>Metazoa</taxon>
        <taxon>Ecdysozoa</taxon>
        <taxon>Arthropoda</taxon>
        <taxon>Hexapoda</taxon>
        <taxon>Insecta</taxon>
        <taxon>Pterygota</taxon>
        <taxon>Neoptera</taxon>
        <taxon>Endopterygota</taxon>
        <taxon>Lepidoptera</taxon>
        <taxon>Glossata</taxon>
        <taxon>Ditrysia</taxon>
        <taxon>Papilionoidea</taxon>
        <taxon>Pieridae</taxon>
        <taxon>Pierinae</taxon>
        <taxon>Pieris</taxon>
    </lineage>
</organism>
<evidence type="ECO:0000313" key="7">
    <source>
        <dbReference type="Proteomes" id="UP001152562"/>
    </source>
</evidence>
<feature type="region of interest" description="Disordered" evidence="4">
    <location>
        <begin position="235"/>
        <end position="283"/>
    </location>
</feature>
<comment type="catalytic activity">
    <reaction evidence="3">
        <text>S-ubiquitinyl-[E2 ubiquitin-conjugating enzyme]-L-cysteine + [acceptor protein]-L-lysine = [E2 ubiquitin-conjugating enzyme]-L-cysteine + N(6)-ubiquitinyl-[acceptor protein]-L-lysine.</text>
        <dbReference type="EC" id="2.3.2.27"/>
    </reaction>
</comment>
<dbReference type="Gene3D" id="1.10.10.10">
    <property type="entry name" value="Winged helix-like DNA-binding domain superfamily/Winged helix DNA-binding domain"/>
    <property type="match status" value="1"/>
</dbReference>
<sequence>MTYTNIHRFLLRTIASAGVITKEDAEKIVRNLADDQDISIPALVEKINEELRPIKQQIKITNDELSAEEVLVFMSLGFDEATKSQNLFPASDLEYFRILIEQIVTTENRQITGIHALNLVGNMKSTYTKTSAQKMLDTWCRMKYLEKEDTNYVLGVRTIHEFEGYLRENMADSIEECCLCKQIVLRGYNCIGCGNAVHTRCINKYTEKVKKWPCCKIDFSPDHLDRVYSQSSRLSQSQSNTLQTEIHTDSSHENSEEMTQEISTQEIIPEMSQRVRKRKRTDQ</sequence>
<reference evidence="6" key="1">
    <citation type="submission" date="2022-05" db="EMBL/GenBank/DDBJ databases">
        <authorList>
            <person name="Okamura Y."/>
        </authorList>
    </citation>
    <scope>NUCLEOTIDE SEQUENCE</scope>
</reference>
<comment type="subcellular location">
    <subcellularLocation>
        <location evidence="3">Nucleus</location>
    </subcellularLocation>
</comment>
<evidence type="ECO:0000259" key="5">
    <source>
        <dbReference type="PROSITE" id="PS50081"/>
    </source>
</evidence>
<keyword evidence="2 3" id="KW-0862">Zinc</keyword>
<dbReference type="GO" id="GO:0005634">
    <property type="term" value="C:nucleus"/>
    <property type="evidence" value="ECO:0007669"/>
    <property type="project" value="UniProtKB-SubCell"/>
</dbReference>
<dbReference type="AlphaFoldDB" id="A0A9P0T753"/>
<keyword evidence="3" id="KW-0234">DNA repair</keyword>